<dbReference type="AlphaFoldDB" id="A0A834NSB8"/>
<gene>
    <name evidence="1" type="ORF">H0235_011581</name>
</gene>
<sequence>MVVKYQRQEIKRRHAASCLNGSPVSHSSCHREQLSGSQREYRELFSWWIISDVTRTPRIGALEARRRQYGCLHSIESR</sequence>
<dbReference type="Proteomes" id="UP000600918">
    <property type="component" value="Unassembled WGS sequence"/>
</dbReference>
<organism evidence="1 2">
    <name type="scientific">Vespula pensylvanica</name>
    <name type="common">Western yellow jacket</name>
    <name type="synonym">Wasp</name>
    <dbReference type="NCBI Taxonomy" id="30213"/>
    <lineage>
        <taxon>Eukaryota</taxon>
        <taxon>Metazoa</taxon>
        <taxon>Ecdysozoa</taxon>
        <taxon>Arthropoda</taxon>
        <taxon>Hexapoda</taxon>
        <taxon>Insecta</taxon>
        <taxon>Pterygota</taxon>
        <taxon>Neoptera</taxon>
        <taxon>Endopterygota</taxon>
        <taxon>Hymenoptera</taxon>
        <taxon>Apocrita</taxon>
        <taxon>Aculeata</taxon>
        <taxon>Vespoidea</taxon>
        <taxon>Vespidae</taxon>
        <taxon>Vespinae</taxon>
        <taxon>Vespula</taxon>
    </lineage>
</organism>
<dbReference type="EMBL" id="JACSDY010000010">
    <property type="protein sequence ID" value="KAF7417050.1"/>
    <property type="molecule type" value="Genomic_DNA"/>
</dbReference>
<name>A0A834NSB8_VESPE</name>
<reference evidence="1" key="1">
    <citation type="journal article" date="2020" name="G3 (Bethesda)">
        <title>High-Quality Assemblies for Three Invasive Social Wasps from the &lt;i&gt;Vespula&lt;/i&gt; Genus.</title>
        <authorList>
            <person name="Harrop T.W.R."/>
            <person name="Guhlin J."/>
            <person name="McLaughlin G.M."/>
            <person name="Permina E."/>
            <person name="Stockwell P."/>
            <person name="Gilligan J."/>
            <person name="Le Lec M.F."/>
            <person name="Gruber M.A.M."/>
            <person name="Quinn O."/>
            <person name="Lovegrove M."/>
            <person name="Duncan E.J."/>
            <person name="Remnant E.J."/>
            <person name="Van Eeckhoven J."/>
            <person name="Graham B."/>
            <person name="Knapp R.A."/>
            <person name="Langford K.W."/>
            <person name="Kronenberg Z."/>
            <person name="Press M.O."/>
            <person name="Eacker S.M."/>
            <person name="Wilson-Rankin E.E."/>
            <person name="Purcell J."/>
            <person name="Lester P.J."/>
            <person name="Dearden P.K."/>
        </authorList>
    </citation>
    <scope>NUCLEOTIDE SEQUENCE</scope>
    <source>
        <strain evidence="1">Volc-1</strain>
    </source>
</reference>
<protein>
    <submittedName>
        <fullName evidence="1">Uncharacterized protein</fullName>
    </submittedName>
</protein>
<proteinExistence type="predicted"/>
<keyword evidence="2" id="KW-1185">Reference proteome</keyword>
<comment type="caution">
    <text evidence="1">The sequence shown here is derived from an EMBL/GenBank/DDBJ whole genome shotgun (WGS) entry which is preliminary data.</text>
</comment>
<evidence type="ECO:0000313" key="1">
    <source>
        <dbReference type="EMBL" id="KAF7417050.1"/>
    </source>
</evidence>
<accession>A0A834NSB8</accession>
<evidence type="ECO:0000313" key="2">
    <source>
        <dbReference type="Proteomes" id="UP000600918"/>
    </source>
</evidence>